<sequence>MRIEQFSITFHTQGRGSQDITAEVKSFLAKATIKQGLCHLFLKHTSASLMLCENYDPQVRRDLEHFLIRLVPDGDPLFKHIIEGKDDMPAHIRTILTQSSLTIPIQNGELALGTWQGIYLYEHRYKPQERYLLITAVGD</sequence>
<dbReference type="Pfam" id="PF01894">
    <property type="entry name" value="YjbQ"/>
    <property type="match status" value="1"/>
</dbReference>
<evidence type="ECO:0008006" key="4">
    <source>
        <dbReference type="Google" id="ProtNLM"/>
    </source>
</evidence>
<reference evidence="2 3" key="1">
    <citation type="submission" date="2015-11" db="EMBL/GenBank/DDBJ databases">
        <title>Genomic analysis of 38 Legionella species identifies large and diverse effector repertoires.</title>
        <authorList>
            <person name="Burstein D."/>
            <person name="Amaro F."/>
            <person name="Zusman T."/>
            <person name="Lifshitz Z."/>
            <person name="Cohen O."/>
            <person name="Gilbert J.A."/>
            <person name="Pupko T."/>
            <person name="Shuman H.A."/>
            <person name="Segal G."/>
        </authorList>
    </citation>
    <scope>NUCLEOTIDE SEQUENCE [LARGE SCALE GENOMIC DNA]</scope>
    <source>
        <strain evidence="2 3">IMVS3376</strain>
    </source>
</reference>
<gene>
    <name evidence="2" type="ORF">Lste_3258</name>
</gene>
<evidence type="ECO:0000256" key="1">
    <source>
        <dbReference type="ARBA" id="ARBA00005534"/>
    </source>
</evidence>
<dbReference type="PROSITE" id="PS01314">
    <property type="entry name" value="UPF0047"/>
    <property type="match status" value="1"/>
</dbReference>
<dbReference type="EMBL" id="LNYY01000021">
    <property type="protein sequence ID" value="KTD67052.1"/>
    <property type="molecule type" value="Genomic_DNA"/>
</dbReference>
<evidence type="ECO:0000313" key="3">
    <source>
        <dbReference type="Proteomes" id="UP000054926"/>
    </source>
</evidence>
<dbReference type="AlphaFoldDB" id="A0A0W0ZCV2"/>
<comment type="similarity">
    <text evidence="1">Belongs to the UPF0047 family.</text>
</comment>
<dbReference type="Gene3D" id="2.60.120.460">
    <property type="entry name" value="YjbQ-like"/>
    <property type="match status" value="1"/>
</dbReference>
<dbReference type="InterPro" id="IPR035917">
    <property type="entry name" value="YjbQ-like_sf"/>
</dbReference>
<name>A0A0W0ZCV2_9GAMM</name>
<dbReference type="RefSeq" id="WP_058512077.1">
    <property type="nucleotide sequence ID" value="NZ_DAIOMV010000002.1"/>
</dbReference>
<dbReference type="Proteomes" id="UP000054926">
    <property type="component" value="Unassembled WGS sequence"/>
</dbReference>
<dbReference type="InterPro" id="IPR001602">
    <property type="entry name" value="UPF0047_YjbQ-like"/>
</dbReference>
<dbReference type="SUPFAM" id="SSF111038">
    <property type="entry name" value="YjbQ-like"/>
    <property type="match status" value="1"/>
</dbReference>
<comment type="caution">
    <text evidence="2">The sequence shown here is derived from an EMBL/GenBank/DDBJ whole genome shotgun (WGS) entry which is preliminary data.</text>
</comment>
<protein>
    <recommendedName>
        <fullName evidence="4">Secondary thiamine-phosphate synthase enzyme</fullName>
    </recommendedName>
</protein>
<dbReference type="PANTHER" id="PTHR30615">
    <property type="entry name" value="UNCHARACTERIZED PROTEIN YJBQ-RELATED"/>
    <property type="match status" value="1"/>
</dbReference>
<dbReference type="PANTHER" id="PTHR30615:SF8">
    <property type="entry name" value="UPF0047 PROTEIN C4A8.02C"/>
    <property type="match status" value="1"/>
</dbReference>
<dbReference type="PATRIC" id="fig|947033.5.peg.3467"/>
<keyword evidence="3" id="KW-1185">Reference proteome</keyword>
<dbReference type="NCBIfam" id="TIGR00149">
    <property type="entry name" value="TIGR00149_YjbQ"/>
    <property type="match status" value="1"/>
</dbReference>
<dbReference type="OrthoDB" id="9801725at2"/>
<organism evidence="2 3">
    <name type="scientific">Legionella steelei</name>
    <dbReference type="NCBI Taxonomy" id="947033"/>
    <lineage>
        <taxon>Bacteria</taxon>
        <taxon>Pseudomonadati</taxon>
        <taxon>Pseudomonadota</taxon>
        <taxon>Gammaproteobacteria</taxon>
        <taxon>Legionellales</taxon>
        <taxon>Legionellaceae</taxon>
        <taxon>Legionella</taxon>
    </lineage>
</organism>
<dbReference type="PIRSF" id="PIRSF004681">
    <property type="entry name" value="UCP004681"/>
    <property type="match status" value="1"/>
</dbReference>
<dbReference type="STRING" id="947033.Lste_3258"/>
<evidence type="ECO:0000313" key="2">
    <source>
        <dbReference type="EMBL" id="KTD67052.1"/>
    </source>
</evidence>
<proteinExistence type="inferred from homology"/>
<accession>A0A0W0ZCV2</accession>